<dbReference type="RefSeq" id="WP_038146935.1">
    <property type="nucleotide sequence ID" value="NZ_AQRC01000009.1"/>
</dbReference>
<dbReference type="STRING" id="1317124.DW2_12210"/>
<accession>A0A085TV68</accession>
<gene>
    <name evidence="4" type="ORF">DW2_12210</name>
</gene>
<sequence>MNMKTPLAILAVLAAGTHFAAAEVSTQGIVDNLQANGFTGIEVTVGPGQVKAEGYNPDGTKIEVVYDRSTGKIQKQEMHRVRSGESIPQGVEMKNGSEDFTDDSSDDHDHMGDDSSDDHGDDHGMSSDDGPDHDSSDDHDSHDSSDDSSDSGHDDSGSDD</sequence>
<dbReference type="Proteomes" id="UP000028607">
    <property type="component" value="Unassembled WGS sequence"/>
</dbReference>
<evidence type="ECO:0000313" key="4">
    <source>
        <dbReference type="EMBL" id="KFE34615.1"/>
    </source>
</evidence>
<evidence type="ECO:0000256" key="1">
    <source>
        <dbReference type="SAM" id="MobiDB-lite"/>
    </source>
</evidence>
<feature type="region of interest" description="Disordered" evidence="1">
    <location>
        <begin position="70"/>
        <end position="160"/>
    </location>
</feature>
<keyword evidence="5" id="KW-1185">Reference proteome</keyword>
<protein>
    <recommendedName>
        <fullName evidence="3">PepSY domain-containing protein</fullName>
    </recommendedName>
</protein>
<proteinExistence type="predicted"/>
<feature type="domain" description="PepSY" evidence="3">
    <location>
        <begin position="7"/>
        <end position="77"/>
    </location>
</feature>
<name>A0A085TV68_9RHOB</name>
<dbReference type="OrthoDB" id="7875038at2"/>
<feature type="signal peptide" evidence="2">
    <location>
        <begin position="1"/>
        <end position="20"/>
    </location>
</feature>
<reference evidence="4 5" key="2">
    <citation type="journal article" date="2015" name="Antonie Van Leeuwenhoek">
        <title>Thioclava indica sp. nov., isolated from surface seawater of the Indian Ocean.</title>
        <authorList>
            <person name="Liu Y."/>
            <person name="Lai Q."/>
            <person name="Du J."/>
            <person name="Xu H."/>
            <person name="Jiang L."/>
            <person name="Shao Z."/>
        </authorList>
    </citation>
    <scope>NUCLEOTIDE SEQUENCE [LARGE SCALE GENOMIC DNA]</scope>
    <source>
        <strain evidence="4 5">13D2W-2</strain>
    </source>
</reference>
<comment type="caution">
    <text evidence="4">The sequence shown here is derived from an EMBL/GenBank/DDBJ whole genome shotgun (WGS) entry which is preliminary data.</text>
</comment>
<feature type="chain" id="PRO_5001797542" description="PepSY domain-containing protein" evidence="2">
    <location>
        <begin position="21"/>
        <end position="160"/>
    </location>
</feature>
<dbReference type="Pfam" id="PF13670">
    <property type="entry name" value="PepSY_2"/>
    <property type="match status" value="1"/>
</dbReference>
<dbReference type="PATRIC" id="fig|1317124.6.peg.2473"/>
<keyword evidence="2" id="KW-0732">Signal</keyword>
<reference evidence="5" key="1">
    <citation type="submission" date="2013-04" db="EMBL/GenBank/DDBJ databases">
        <title>Thioclava sp. 13D2W-2 Genome Sequencing.</title>
        <authorList>
            <person name="Lai Q."/>
            <person name="Li G."/>
            <person name="Shao Z."/>
        </authorList>
    </citation>
    <scope>NUCLEOTIDE SEQUENCE [LARGE SCALE GENOMIC DNA]</scope>
    <source>
        <strain evidence="5">13D2W-2</strain>
    </source>
</reference>
<feature type="compositionally biased region" description="Basic and acidic residues" evidence="1">
    <location>
        <begin position="70"/>
        <end position="83"/>
    </location>
</feature>
<evidence type="ECO:0000256" key="2">
    <source>
        <dbReference type="SAM" id="SignalP"/>
    </source>
</evidence>
<dbReference type="AlphaFoldDB" id="A0A085TV68"/>
<dbReference type="eggNOG" id="ENOG50300YW">
    <property type="taxonomic scope" value="Bacteria"/>
</dbReference>
<dbReference type="InterPro" id="IPR025711">
    <property type="entry name" value="PepSY"/>
</dbReference>
<evidence type="ECO:0000259" key="3">
    <source>
        <dbReference type="Pfam" id="PF13670"/>
    </source>
</evidence>
<dbReference type="EMBL" id="AQRC01000009">
    <property type="protein sequence ID" value="KFE34615.1"/>
    <property type="molecule type" value="Genomic_DNA"/>
</dbReference>
<evidence type="ECO:0000313" key="5">
    <source>
        <dbReference type="Proteomes" id="UP000028607"/>
    </source>
</evidence>
<organism evidence="4 5">
    <name type="scientific">Thioclava atlantica</name>
    <dbReference type="NCBI Taxonomy" id="1317124"/>
    <lineage>
        <taxon>Bacteria</taxon>
        <taxon>Pseudomonadati</taxon>
        <taxon>Pseudomonadota</taxon>
        <taxon>Alphaproteobacteria</taxon>
        <taxon>Rhodobacterales</taxon>
        <taxon>Paracoccaceae</taxon>
        <taxon>Thioclava</taxon>
    </lineage>
</organism>
<feature type="compositionally biased region" description="Basic and acidic residues" evidence="1">
    <location>
        <begin position="107"/>
        <end position="160"/>
    </location>
</feature>